<protein>
    <submittedName>
        <fullName evidence="1">Rod shape-determining-like protein</fullName>
    </submittedName>
</protein>
<comment type="caution">
    <text evidence="1">The sequence shown here is derived from an EMBL/GenBank/DDBJ whole genome shotgun (WGS) entry which is preliminary data.</text>
</comment>
<evidence type="ECO:0000313" key="1">
    <source>
        <dbReference type="EMBL" id="ENY72577.1"/>
    </source>
</evidence>
<dbReference type="EMBL" id="APVG01000014">
    <property type="protein sequence ID" value="ENY72577.1"/>
    <property type="molecule type" value="Genomic_DNA"/>
</dbReference>
<evidence type="ECO:0000313" key="2">
    <source>
        <dbReference type="Proteomes" id="UP000023775"/>
    </source>
</evidence>
<dbReference type="RefSeq" id="WP_005350767.1">
    <property type="nucleotide sequence ID" value="NZ_APVG01000014.1"/>
</dbReference>
<gene>
    <name evidence="1" type="ORF">G114_07239</name>
</gene>
<accession>N9VBF8</accession>
<dbReference type="OrthoDB" id="8612466at2"/>
<proteinExistence type="predicted"/>
<sequence length="166" mass="18511">MFRIYARWFGTTIYVQIWENRIRVVDLKAQRSFDERPLLKVEMRGAKVARVVAFGNAVTGNTEAGDIINPFSHPRSLIGDHYAAEHLLKLIVSRLCGHSLLCPIAAAIIQPMEKVEDLTTLEILGLKQIGVAMGAQIGVINDKKLTLDPSIRSLDDFVNWVSANAR</sequence>
<organism evidence="1 2">
    <name type="scientific">Aeromonas diversa CDC 2478-85</name>
    <dbReference type="NCBI Taxonomy" id="1268237"/>
    <lineage>
        <taxon>Bacteria</taxon>
        <taxon>Pseudomonadati</taxon>
        <taxon>Pseudomonadota</taxon>
        <taxon>Gammaproteobacteria</taxon>
        <taxon>Aeromonadales</taxon>
        <taxon>Aeromonadaceae</taxon>
        <taxon>Aeromonas</taxon>
    </lineage>
</organism>
<dbReference type="PATRIC" id="fig|1268237.3.peg.1428"/>
<keyword evidence="2" id="KW-1185">Reference proteome</keyword>
<dbReference type="Proteomes" id="UP000023775">
    <property type="component" value="Unassembled WGS sequence"/>
</dbReference>
<reference evidence="1 2" key="1">
    <citation type="journal article" date="2013" name="Genome Announc.">
        <title>Draft Genome Sequence of the Aeromonas diversa Type Strain.</title>
        <authorList>
            <person name="Farfan M."/>
            <person name="Spataro N."/>
            <person name="Sanglas A."/>
            <person name="Albarral V."/>
            <person name="Loren J.G."/>
            <person name="Bosch E."/>
            <person name="Fuste M.C."/>
        </authorList>
    </citation>
    <scope>NUCLEOTIDE SEQUENCE [LARGE SCALE GENOMIC DNA]</scope>
    <source>
        <strain evidence="1 2">2478-85</strain>
    </source>
</reference>
<name>N9VBF8_9GAMM</name>
<dbReference type="eggNOG" id="COG1077">
    <property type="taxonomic scope" value="Bacteria"/>
</dbReference>
<dbReference type="AlphaFoldDB" id="N9VBF8"/>